<comment type="caution">
    <text evidence="4">The sequence shown here is derived from an EMBL/GenBank/DDBJ whole genome shotgun (WGS) entry which is preliminary data.</text>
</comment>
<evidence type="ECO:0000256" key="2">
    <source>
        <dbReference type="ARBA" id="ARBA00023315"/>
    </source>
</evidence>
<dbReference type="RefSeq" id="WP_341596653.1">
    <property type="nucleotide sequence ID" value="NZ_JBAKAZ010000008.1"/>
</dbReference>
<dbReference type="PANTHER" id="PTHR43420">
    <property type="entry name" value="ACETYLTRANSFERASE"/>
    <property type="match status" value="1"/>
</dbReference>
<sequence>MQSITANKLQKCTLEQVQLLQDLAIQTYQETFAESNSEALLQKYYQASLNLPLLSSQLQNDESEFYFIYSSDNDKQQNIPAGFLKLNIGAAQTDIFDPDALEVEKIYILNSAIGKGLGREMIAFAIERAKQQQKQYLWLGVWEHNYSALAFYKKMGFIQFSQHNFDMGGDIQIDLLLKRDCELKA</sequence>
<protein>
    <submittedName>
        <fullName evidence="4">GNAT family N-acetyltransferase</fullName>
    </submittedName>
</protein>
<name>A0ABU9GMU9_9GAMM</name>
<dbReference type="InterPro" id="IPR050680">
    <property type="entry name" value="YpeA/RimI_acetyltransf"/>
</dbReference>
<dbReference type="Gene3D" id="3.40.630.30">
    <property type="match status" value="1"/>
</dbReference>
<dbReference type="Pfam" id="PF00583">
    <property type="entry name" value="Acetyltransf_1"/>
    <property type="match status" value="1"/>
</dbReference>
<keyword evidence="5" id="KW-1185">Reference proteome</keyword>
<evidence type="ECO:0000256" key="1">
    <source>
        <dbReference type="ARBA" id="ARBA00022679"/>
    </source>
</evidence>
<dbReference type="InterPro" id="IPR016181">
    <property type="entry name" value="Acyl_CoA_acyltransferase"/>
</dbReference>
<dbReference type="CDD" id="cd04301">
    <property type="entry name" value="NAT_SF"/>
    <property type="match status" value="1"/>
</dbReference>
<dbReference type="PANTHER" id="PTHR43420:SF47">
    <property type="entry name" value="N-ACETYLTRANSFERASE DOMAIN-CONTAINING PROTEIN"/>
    <property type="match status" value="1"/>
</dbReference>
<dbReference type="SUPFAM" id="SSF55729">
    <property type="entry name" value="Acyl-CoA N-acyltransferases (Nat)"/>
    <property type="match status" value="1"/>
</dbReference>
<keyword evidence="1" id="KW-0808">Transferase</keyword>
<reference evidence="4 5" key="1">
    <citation type="submission" date="2024-02" db="EMBL/GenBank/DDBJ databases">
        <title>Bacteria isolated from the canopy kelp, Nereocystis luetkeana.</title>
        <authorList>
            <person name="Pfister C.A."/>
            <person name="Younker I.T."/>
            <person name="Light S.H."/>
        </authorList>
    </citation>
    <scope>NUCLEOTIDE SEQUENCE [LARGE SCALE GENOMIC DNA]</scope>
    <source>
        <strain evidence="4 5">TI.1.05</strain>
    </source>
</reference>
<dbReference type="EMBL" id="JBAKAZ010000008">
    <property type="protein sequence ID" value="MEL0628643.1"/>
    <property type="molecule type" value="Genomic_DNA"/>
</dbReference>
<dbReference type="PROSITE" id="PS51186">
    <property type="entry name" value="GNAT"/>
    <property type="match status" value="1"/>
</dbReference>
<accession>A0ABU9GMU9</accession>
<dbReference type="Proteomes" id="UP001369082">
    <property type="component" value="Unassembled WGS sequence"/>
</dbReference>
<dbReference type="InterPro" id="IPR000182">
    <property type="entry name" value="GNAT_dom"/>
</dbReference>
<evidence type="ECO:0000313" key="5">
    <source>
        <dbReference type="Proteomes" id="UP001369082"/>
    </source>
</evidence>
<gene>
    <name evidence="4" type="ORF">V6256_03395</name>
</gene>
<evidence type="ECO:0000259" key="3">
    <source>
        <dbReference type="PROSITE" id="PS51186"/>
    </source>
</evidence>
<organism evidence="4 5">
    <name type="scientific">Psychromonas aquatilis</name>
    <dbReference type="NCBI Taxonomy" id="2005072"/>
    <lineage>
        <taxon>Bacteria</taxon>
        <taxon>Pseudomonadati</taxon>
        <taxon>Pseudomonadota</taxon>
        <taxon>Gammaproteobacteria</taxon>
        <taxon>Alteromonadales</taxon>
        <taxon>Psychromonadaceae</taxon>
        <taxon>Psychromonas</taxon>
    </lineage>
</organism>
<proteinExistence type="predicted"/>
<evidence type="ECO:0000313" key="4">
    <source>
        <dbReference type="EMBL" id="MEL0628643.1"/>
    </source>
</evidence>
<feature type="domain" description="N-acetyltransferase" evidence="3">
    <location>
        <begin position="7"/>
        <end position="182"/>
    </location>
</feature>
<keyword evidence="2" id="KW-0012">Acyltransferase</keyword>